<keyword evidence="2" id="KW-1185">Reference proteome</keyword>
<dbReference type="PANTHER" id="PTHR46644">
    <property type="entry name" value="DNA REPAIR PROTEIN XRCC2"/>
    <property type="match status" value="1"/>
</dbReference>
<proteinExistence type="predicted"/>
<dbReference type="PANTHER" id="PTHR46644:SF2">
    <property type="entry name" value="DNA REPAIR PROTEIN XRCC2"/>
    <property type="match status" value="1"/>
</dbReference>
<name>A0ABM1L796_GEKJA</name>
<evidence type="ECO:0000259" key="1">
    <source>
        <dbReference type="PROSITE" id="PS50162"/>
    </source>
</evidence>
<feature type="domain" description="RecA family profile 1" evidence="1">
    <location>
        <begin position="24"/>
        <end position="205"/>
    </location>
</feature>
<dbReference type="InterPro" id="IPR027417">
    <property type="entry name" value="P-loop_NTPase"/>
</dbReference>
<reference evidence="3" key="1">
    <citation type="submission" date="2025-08" db="UniProtKB">
        <authorList>
            <consortium name="RefSeq"/>
        </authorList>
    </citation>
    <scope>IDENTIFICATION</scope>
</reference>
<evidence type="ECO:0000313" key="3">
    <source>
        <dbReference type="RefSeq" id="XP_015281833.1"/>
    </source>
</evidence>
<dbReference type="RefSeq" id="XP_015281833.1">
    <property type="nucleotide sequence ID" value="XM_015426347.1"/>
</dbReference>
<gene>
    <name evidence="3" type="primary">XRCC2</name>
</gene>
<dbReference type="Pfam" id="PF08423">
    <property type="entry name" value="Rad51"/>
    <property type="match status" value="1"/>
</dbReference>
<dbReference type="Gene3D" id="3.40.50.300">
    <property type="entry name" value="P-loop containing nucleotide triphosphate hydrolases"/>
    <property type="match status" value="1"/>
</dbReference>
<dbReference type="InterPro" id="IPR020588">
    <property type="entry name" value="RecA_ATP-bd"/>
</dbReference>
<evidence type="ECO:0000313" key="2">
    <source>
        <dbReference type="Proteomes" id="UP000694871"/>
    </source>
</evidence>
<organism evidence="2 3">
    <name type="scientific">Gekko japonicus</name>
    <name type="common">Schlegel's Japanese gecko</name>
    <dbReference type="NCBI Taxonomy" id="146911"/>
    <lineage>
        <taxon>Eukaryota</taxon>
        <taxon>Metazoa</taxon>
        <taxon>Chordata</taxon>
        <taxon>Craniata</taxon>
        <taxon>Vertebrata</taxon>
        <taxon>Euteleostomi</taxon>
        <taxon>Lepidosauria</taxon>
        <taxon>Squamata</taxon>
        <taxon>Bifurcata</taxon>
        <taxon>Gekkota</taxon>
        <taxon>Gekkonidae</taxon>
        <taxon>Gekkoninae</taxon>
        <taxon>Gekko</taxon>
    </lineage>
</organism>
<dbReference type="PROSITE" id="PS50162">
    <property type="entry name" value="RECA_2"/>
    <property type="match status" value="1"/>
</dbReference>
<sequence length="284" mass="31905">MVDGLGKAESGAQIAFLFVSKLLTRLEGRSSLKKLEPCLFAEEGYPIHGDVVEFHGPEGTGKTEMLYHLIVRCILPKAGGGLEVSLLFIDTDFHFDMLRLVTVLEHSLCQSSEELIKQCLGRFFLVTCNSSAQLLLTLYSLENMFCSHPSLCLLMIDSMSAFYWIDRANGGENLSLQEANLRRCVQCLEKLIREYHLALFATTQTIMQKSSNSAESSARLQDEADGDYRPYLCKSWQQLITHRIFFSKPCHPGSAKGFSITSCHVHNNSVVKRPFSISEYGIQF</sequence>
<dbReference type="SUPFAM" id="SSF52540">
    <property type="entry name" value="P-loop containing nucleoside triphosphate hydrolases"/>
    <property type="match status" value="1"/>
</dbReference>
<dbReference type="GeneID" id="107123161"/>
<dbReference type="InterPro" id="IPR030547">
    <property type="entry name" value="XRCC2"/>
</dbReference>
<dbReference type="Proteomes" id="UP000694871">
    <property type="component" value="Unplaced"/>
</dbReference>
<accession>A0ABM1L796</accession>
<dbReference type="CDD" id="cd19490">
    <property type="entry name" value="XRCC2"/>
    <property type="match status" value="1"/>
</dbReference>
<protein>
    <submittedName>
        <fullName evidence="3">DNA repair protein XRCC2 isoform X1</fullName>
    </submittedName>
</protein>
<dbReference type="InterPro" id="IPR013632">
    <property type="entry name" value="Rad51_C"/>
</dbReference>